<name>A0A1G7F5X2_9SPHN</name>
<evidence type="ECO:0000313" key="2">
    <source>
        <dbReference type="EMBL" id="SDE71166.1"/>
    </source>
</evidence>
<organism evidence="2 3">
    <name type="scientific">Sphingomonas carotinifaciens</name>
    <dbReference type="NCBI Taxonomy" id="1166323"/>
    <lineage>
        <taxon>Bacteria</taxon>
        <taxon>Pseudomonadati</taxon>
        <taxon>Pseudomonadota</taxon>
        <taxon>Alphaproteobacteria</taxon>
        <taxon>Sphingomonadales</taxon>
        <taxon>Sphingomonadaceae</taxon>
        <taxon>Sphingomonas</taxon>
    </lineage>
</organism>
<protein>
    <submittedName>
        <fullName evidence="2">AraC-type DNA-binding protein</fullName>
    </submittedName>
</protein>
<dbReference type="EMBL" id="FNBI01000001">
    <property type="protein sequence ID" value="SDE71166.1"/>
    <property type="molecule type" value="Genomic_DNA"/>
</dbReference>
<reference evidence="2 3" key="1">
    <citation type="submission" date="2016-10" db="EMBL/GenBank/DDBJ databases">
        <authorList>
            <person name="Varghese N."/>
            <person name="Submissions S."/>
        </authorList>
    </citation>
    <scope>NUCLEOTIDE SEQUENCE [LARGE SCALE GENOMIC DNA]</scope>
    <source>
        <strain evidence="2 3">S7-754</strain>
    </source>
</reference>
<dbReference type="PROSITE" id="PS01124">
    <property type="entry name" value="HTH_ARAC_FAMILY_2"/>
    <property type="match status" value="1"/>
</dbReference>
<dbReference type="Gene3D" id="1.10.10.60">
    <property type="entry name" value="Homeodomain-like"/>
    <property type="match status" value="1"/>
</dbReference>
<dbReference type="Proteomes" id="UP000323502">
    <property type="component" value="Unassembled WGS sequence"/>
</dbReference>
<feature type="domain" description="HTH araC/xylS-type" evidence="1">
    <location>
        <begin position="183"/>
        <end position="283"/>
    </location>
</feature>
<evidence type="ECO:0000259" key="1">
    <source>
        <dbReference type="PROSITE" id="PS01124"/>
    </source>
</evidence>
<accession>A0A1G7F5X2</accession>
<dbReference type="InterPro" id="IPR018060">
    <property type="entry name" value="HTH_AraC"/>
</dbReference>
<dbReference type="GO" id="GO:0003700">
    <property type="term" value="F:DNA-binding transcription factor activity"/>
    <property type="evidence" value="ECO:0007669"/>
    <property type="project" value="InterPro"/>
</dbReference>
<dbReference type="SMART" id="SM00342">
    <property type="entry name" value="HTH_ARAC"/>
    <property type="match status" value="1"/>
</dbReference>
<dbReference type="GO" id="GO:0043565">
    <property type="term" value="F:sequence-specific DNA binding"/>
    <property type="evidence" value="ECO:0007669"/>
    <property type="project" value="InterPro"/>
</dbReference>
<evidence type="ECO:0000313" key="3">
    <source>
        <dbReference type="Proteomes" id="UP000323502"/>
    </source>
</evidence>
<keyword evidence="3" id="KW-1185">Reference proteome</keyword>
<keyword evidence="2" id="KW-0238">DNA-binding</keyword>
<sequence length="295" mass="31537">MGGHVGLAVERESTPAAQEAGVRENMVAYRLKPPTSLVGLIAGAGIYHAGGGVGQVAVDWLLPGPAQICVMLGGGPMTAMIGARRFDPVPSVALCGPTSQVVRVQTQGGRVLSLGLTAQAWARLTRHSASTAHNRFMPLHAMLPTGAAATLAEAMVVAATGSDPMDTIEAALAPLLAVPHDDEPMITALIAVLNEGGHHSASAVAERLGMSEHTLRRIAVRYFGMTPKLLLMRVRFLRAFVRLFVLGPNGRYDPLEDGYFDVPHFLRDARYFLGMTPRQFMAMPTPFLDAVLRNR</sequence>
<dbReference type="AlphaFoldDB" id="A0A1G7F5X2"/>
<gene>
    <name evidence="2" type="ORF">SAMN05216557_101245</name>
</gene>
<proteinExistence type="predicted"/>